<name>A0A4R7JA03_9ACTN</name>
<dbReference type="Pfam" id="PF22552">
    <property type="entry name" value="TY-Chap3"/>
    <property type="match status" value="1"/>
</dbReference>
<evidence type="ECO:0000259" key="1">
    <source>
        <dbReference type="Pfam" id="PF22551"/>
    </source>
</evidence>
<keyword evidence="4" id="KW-1185">Reference proteome</keyword>
<feature type="domain" description="TY-Chap central" evidence="1">
    <location>
        <begin position="173"/>
        <end position="303"/>
    </location>
</feature>
<dbReference type="InterPro" id="IPR054343">
    <property type="entry name" value="TY-Chap_M"/>
</dbReference>
<dbReference type="RefSeq" id="WP_243831710.1">
    <property type="nucleotide sequence ID" value="NZ_CP171129.1"/>
</dbReference>
<dbReference type="InterPro" id="IPR054344">
    <property type="entry name" value="TY-Chap_N"/>
</dbReference>
<dbReference type="EMBL" id="SOAW01000001">
    <property type="protein sequence ID" value="TDT33209.1"/>
    <property type="molecule type" value="Genomic_DNA"/>
</dbReference>
<accession>A0A4R7JA03</accession>
<dbReference type="Pfam" id="PF22551">
    <property type="entry name" value="TY-Chap1"/>
    <property type="match status" value="1"/>
</dbReference>
<dbReference type="AlphaFoldDB" id="A0A4R7JA03"/>
<reference evidence="3 4" key="1">
    <citation type="submission" date="2019-03" db="EMBL/GenBank/DDBJ databases">
        <title>Genomic Encyclopedia of Archaeal and Bacterial Type Strains, Phase II (KMG-II): from individual species to whole genera.</title>
        <authorList>
            <person name="Goeker M."/>
        </authorList>
    </citation>
    <scope>NUCLEOTIDE SEQUENCE [LARGE SCALE GENOMIC DNA]</scope>
    <source>
        <strain evidence="3 4">DSM 24323</strain>
    </source>
</reference>
<proteinExistence type="predicted"/>
<feature type="domain" description="TY-Chap N-terminal" evidence="2">
    <location>
        <begin position="15"/>
        <end position="138"/>
    </location>
</feature>
<sequence>MGDYDDFDLDRSTQQSWDAFTDRLAEVISMIDDTADLVISSVAVNDADEVPFVRFHSLDRDTVRAEAASNALLGEHFQLTPAELAAMEELGWRPPSSDGQNPTANFWVEMEQERSRQLAEVSVAALRDVYGIMHPVFLAPDQLAEILTPRRELGGSTEFDLEDVVAIVPVNFEHLDDMVAEELEDMFGHPPVRDSEGDFAIRIGSTMLFLRASDNAREVKLFASVVHDVEGRSRAMEVLNDLNTEARGVKFILIRDRVFATMTVLAHPFVRAHLQQAVRHLGSVADSLDTELATKLRGRTTFEES</sequence>
<dbReference type="Proteomes" id="UP000295371">
    <property type="component" value="Unassembled WGS sequence"/>
</dbReference>
<protein>
    <submittedName>
        <fullName evidence="3">Putative sensory transduction regulator</fullName>
    </submittedName>
</protein>
<evidence type="ECO:0000313" key="3">
    <source>
        <dbReference type="EMBL" id="TDT33209.1"/>
    </source>
</evidence>
<evidence type="ECO:0000313" key="4">
    <source>
        <dbReference type="Proteomes" id="UP000295371"/>
    </source>
</evidence>
<dbReference type="SUPFAM" id="SSF69635">
    <property type="entry name" value="Type III secretory system chaperone-like"/>
    <property type="match status" value="1"/>
</dbReference>
<evidence type="ECO:0000259" key="2">
    <source>
        <dbReference type="Pfam" id="PF22552"/>
    </source>
</evidence>
<comment type="caution">
    <text evidence="3">The sequence shown here is derived from an EMBL/GenBank/DDBJ whole genome shotgun (WGS) entry which is preliminary data.</text>
</comment>
<dbReference type="Gene3D" id="3.30.1460.10">
    <property type="match status" value="1"/>
</dbReference>
<gene>
    <name evidence="3" type="ORF">CLV29_0814</name>
</gene>
<organism evidence="3 4">
    <name type="scientific">Naumannella halotolerans</name>
    <dbReference type="NCBI Taxonomy" id="993414"/>
    <lineage>
        <taxon>Bacteria</taxon>
        <taxon>Bacillati</taxon>
        <taxon>Actinomycetota</taxon>
        <taxon>Actinomycetes</taxon>
        <taxon>Propionibacteriales</taxon>
        <taxon>Propionibacteriaceae</taxon>
        <taxon>Naumannella</taxon>
    </lineage>
</organism>